<dbReference type="PANTHER" id="PTHR21092">
    <property type="entry name" value="NICASTRIN"/>
    <property type="match status" value="1"/>
</dbReference>
<keyword evidence="9" id="KW-0325">Glycoprotein</keyword>
<dbReference type="Gene3D" id="3.40.630.10">
    <property type="entry name" value="Zn peptidases"/>
    <property type="match status" value="1"/>
</dbReference>
<proteinExistence type="inferred from homology"/>
<evidence type="ECO:0000256" key="10">
    <source>
        <dbReference type="SAM" id="Phobius"/>
    </source>
</evidence>
<comment type="similarity">
    <text evidence="2">Belongs to the nicastrin family.</text>
</comment>
<dbReference type="Proteomes" id="UP001200034">
    <property type="component" value="Unassembled WGS sequence"/>
</dbReference>
<dbReference type="PANTHER" id="PTHR21092:SF0">
    <property type="entry name" value="NICASTRIN"/>
    <property type="match status" value="1"/>
</dbReference>
<evidence type="ECO:0000259" key="11">
    <source>
        <dbReference type="Pfam" id="PF18266"/>
    </source>
</evidence>
<dbReference type="Pfam" id="PF18266">
    <property type="entry name" value="Ncstrn_small"/>
    <property type="match status" value="1"/>
</dbReference>
<keyword evidence="7 10" id="KW-1133">Transmembrane helix</keyword>
<evidence type="ECO:0000256" key="8">
    <source>
        <dbReference type="ARBA" id="ARBA00023136"/>
    </source>
</evidence>
<evidence type="ECO:0000256" key="9">
    <source>
        <dbReference type="ARBA" id="ARBA00023180"/>
    </source>
</evidence>
<feature type="non-terminal residue" evidence="12">
    <location>
        <position position="682"/>
    </location>
</feature>
<dbReference type="InterPro" id="IPR041084">
    <property type="entry name" value="Ncstrn_small"/>
</dbReference>
<dbReference type="CDD" id="cd03881">
    <property type="entry name" value="M28_Nicastrin"/>
    <property type="match status" value="1"/>
</dbReference>
<evidence type="ECO:0000313" key="12">
    <source>
        <dbReference type="EMBL" id="KAH8359024.1"/>
    </source>
</evidence>
<evidence type="ECO:0000256" key="6">
    <source>
        <dbReference type="ARBA" id="ARBA00022976"/>
    </source>
</evidence>
<dbReference type="InterPro" id="IPR008710">
    <property type="entry name" value="Nicastrin"/>
</dbReference>
<evidence type="ECO:0000256" key="3">
    <source>
        <dbReference type="ARBA" id="ARBA00015303"/>
    </source>
</evidence>
<name>A0AAD4JSY1_9MUSC</name>
<keyword evidence="13" id="KW-1185">Reference proteome</keyword>
<comment type="caution">
    <text evidence="12">The sequence shown here is derived from an EMBL/GenBank/DDBJ whole genome shotgun (WGS) entry which is preliminary data.</text>
</comment>
<dbReference type="EMBL" id="JAJJHW010003409">
    <property type="protein sequence ID" value="KAH8359024.1"/>
    <property type="molecule type" value="Genomic_DNA"/>
</dbReference>
<comment type="subcellular location">
    <subcellularLocation>
        <location evidence="1">Membrane</location>
        <topology evidence="1">Single-pass type I membrane protein</topology>
    </subcellularLocation>
</comment>
<dbReference type="Pfam" id="PF05450">
    <property type="entry name" value="Nicastrin"/>
    <property type="match status" value="1"/>
</dbReference>
<reference evidence="12" key="1">
    <citation type="journal article" date="2021" name="Mol. Ecol. Resour.">
        <title>Phylogenomic analyses of the genus Drosophila reveals genomic signals of climate adaptation.</title>
        <authorList>
            <person name="Li F."/>
            <person name="Rane R.V."/>
            <person name="Luria V."/>
            <person name="Xiong Z."/>
            <person name="Chen J."/>
            <person name="Li Z."/>
            <person name="Catullo R.A."/>
            <person name="Griffin P.C."/>
            <person name="Schiffer M."/>
            <person name="Pearce S."/>
            <person name="Lee S.F."/>
            <person name="McElroy K."/>
            <person name="Stocker A."/>
            <person name="Shirriffs J."/>
            <person name="Cockerell F."/>
            <person name="Coppin C."/>
            <person name="Sgro C.M."/>
            <person name="Karger A."/>
            <person name="Cain J.W."/>
            <person name="Weber J.A."/>
            <person name="Santpere G."/>
            <person name="Kirschner M.W."/>
            <person name="Hoffmann A.A."/>
            <person name="Oakeshott J.G."/>
            <person name="Zhang G."/>
        </authorList>
    </citation>
    <scope>NUCLEOTIDE SEQUENCE</scope>
    <source>
        <strain evidence="12">BGI-SZ-2011g</strain>
    </source>
</reference>
<accession>A0AAD4JSY1</accession>
<feature type="domain" description="Nicastrin small lobe" evidence="11">
    <location>
        <begin position="15"/>
        <end position="192"/>
    </location>
</feature>
<sequence length="682" mass="76677">ERMRDTMYQPILGASCFRRLNGTHQTGCSSTHSGSVGVLHLINFDADLDFLLGNPPSPPYAPLIPPHLFTRSNLLRLKQAGPKIISVVLLINKSEKMKQFSHELNCPNKYSGIGIGNSSGIETCDESNIAHTWNPWGTGLLHEDFPFPIYYIADLDEIDKLENCFIKFNSENYDSQALRSLCAVEVKAFMSAAVNSEVCIRRTNFINNLGGSKYCDPLEGRNVYATLYPRNLSESIDEEESVSRKPNPDEKFIIVSCRLDTTSMFDGVGVGAMDSLTGLAVLTNVAQMLRLILPEQNTLPDPHRNVLFVAFNGESYDFIGSQRFVYDMKNLDFPRTSTESTPISFENIDFMLDVGTLDDIHNIRLHTLHKSSPMAQKLLQQLNRYANSSRYDFQVNIGSSAGYNMPPTSAQSFLRRDDNFPAFVLNAVPSNRYYHSIYDDLDNVAFVYGNTSQDYTTLSDVNDFKNLNANSLQMKVRNVSSIVAMALYETLTGRMYENKQVANPLLADEFLYCFLQSSDCPLFKASSHPDSPSGLPLPPMRYISVMGGSQESSGWTYRMLGYLLSHPQPQVLKENCTQLPLFYFSGFNGTGECRLTTHNYTHALSPAFLINNYNWSSGQYSTWTESTWSQFSARIFLRPSKMHEITILSIGIVVFITSFCLIYIISSRWEVLFDDVPASNAA</sequence>
<dbReference type="GO" id="GO:0007220">
    <property type="term" value="P:Notch receptor processing"/>
    <property type="evidence" value="ECO:0007669"/>
    <property type="project" value="TreeGrafter"/>
</dbReference>
<organism evidence="12 13">
    <name type="scientific">Drosophila rubida</name>
    <dbReference type="NCBI Taxonomy" id="30044"/>
    <lineage>
        <taxon>Eukaryota</taxon>
        <taxon>Metazoa</taxon>
        <taxon>Ecdysozoa</taxon>
        <taxon>Arthropoda</taxon>
        <taxon>Hexapoda</taxon>
        <taxon>Insecta</taxon>
        <taxon>Pterygota</taxon>
        <taxon>Neoptera</taxon>
        <taxon>Endopterygota</taxon>
        <taxon>Diptera</taxon>
        <taxon>Brachycera</taxon>
        <taxon>Muscomorpha</taxon>
        <taxon>Ephydroidea</taxon>
        <taxon>Drosophilidae</taxon>
        <taxon>Drosophila</taxon>
    </lineage>
</organism>
<evidence type="ECO:0000256" key="4">
    <source>
        <dbReference type="ARBA" id="ARBA00022692"/>
    </source>
</evidence>
<evidence type="ECO:0000256" key="1">
    <source>
        <dbReference type="ARBA" id="ARBA00004479"/>
    </source>
</evidence>
<keyword evidence="5" id="KW-0732">Signal</keyword>
<dbReference type="GO" id="GO:0005886">
    <property type="term" value="C:plasma membrane"/>
    <property type="evidence" value="ECO:0007669"/>
    <property type="project" value="TreeGrafter"/>
</dbReference>
<evidence type="ECO:0000256" key="7">
    <source>
        <dbReference type="ARBA" id="ARBA00022989"/>
    </source>
</evidence>
<evidence type="ECO:0000256" key="2">
    <source>
        <dbReference type="ARBA" id="ARBA00007717"/>
    </source>
</evidence>
<keyword evidence="6" id="KW-0914">Notch signaling pathway</keyword>
<keyword evidence="4 10" id="KW-0812">Transmembrane</keyword>
<dbReference type="SUPFAM" id="SSF53187">
    <property type="entry name" value="Zn-dependent exopeptidases"/>
    <property type="match status" value="1"/>
</dbReference>
<evidence type="ECO:0000313" key="13">
    <source>
        <dbReference type="Proteomes" id="UP001200034"/>
    </source>
</evidence>
<dbReference type="AlphaFoldDB" id="A0AAD4JSY1"/>
<feature type="transmembrane region" description="Helical" evidence="10">
    <location>
        <begin position="645"/>
        <end position="665"/>
    </location>
</feature>
<evidence type="ECO:0000256" key="5">
    <source>
        <dbReference type="ARBA" id="ARBA00022729"/>
    </source>
</evidence>
<dbReference type="GO" id="GO:0007219">
    <property type="term" value="P:Notch signaling pathway"/>
    <property type="evidence" value="ECO:0007669"/>
    <property type="project" value="UniProtKB-KW"/>
</dbReference>
<keyword evidence="8 10" id="KW-0472">Membrane</keyword>
<gene>
    <name evidence="12" type="ORF">KR093_003998</name>
</gene>
<protein>
    <recommendedName>
        <fullName evidence="3">Nicastrin</fullName>
    </recommendedName>
</protein>
<dbReference type="GO" id="GO:0016485">
    <property type="term" value="P:protein processing"/>
    <property type="evidence" value="ECO:0007669"/>
    <property type="project" value="InterPro"/>
</dbReference>